<dbReference type="CDD" id="cd02966">
    <property type="entry name" value="TlpA_like_family"/>
    <property type="match status" value="1"/>
</dbReference>
<evidence type="ECO:0000259" key="3">
    <source>
        <dbReference type="PROSITE" id="PS51352"/>
    </source>
</evidence>
<dbReference type="Gene3D" id="3.40.30.10">
    <property type="entry name" value="Glutaredoxin"/>
    <property type="match status" value="1"/>
</dbReference>
<dbReference type="PANTHER" id="PTHR42852">
    <property type="entry name" value="THIOL:DISULFIDE INTERCHANGE PROTEIN DSBE"/>
    <property type="match status" value="1"/>
</dbReference>
<keyword evidence="2" id="KW-0472">Membrane</keyword>
<dbReference type="InterPro" id="IPR036249">
    <property type="entry name" value="Thioredoxin-like_sf"/>
</dbReference>
<gene>
    <name evidence="4" type="ORF">SAMN04489707_100166</name>
</gene>
<accession>A0A1I7EZK8</accession>
<feature type="transmembrane region" description="Helical" evidence="2">
    <location>
        <begin position="83"/>
        <end position="101"/>
    </location>
</feature>
<dbReference type="Proteomes" id="UP000183656">
    <property type="component" value="Unassembled WGS sequence"/>
</dbReference>
<evidence type="ECO:0000313" key="5">
    <source>
        <dbReference type="Proteomes" id="UP000183656"/>
    </source>
</evidence>
<dbReference type="SUPFAM" id="SSF52833">
    <property type="entry name" value="Thioredoxin-like"/>
    <property type="match status" value="1"/>
</dbReference>
<dbReference type="Pfam" id="PF00578">
    <property type="entry name" value="AhpC-TSA"/>
    <property type="match status" value="1"/>
</dbReference>
<dbReference type="Pfam" id="PF01790">
    <property type="entry name" value="LGT"/>
    <property type="match status" value="1"/>
</dbReference>
<dbReference type="InterPro" id="IPR001640">
    <property type="entry name" value="Lgt"/>
</dbReference>
<dbReference type="GO" id="GO:0008961">
    <property type="term" value="F:phosphatidylglycerol-prolipoprotein diacylglyceryl transferase activity"/>
    <property type="evidence" value="ECO:0007669"/>
    <property type="project" value="InterPro"/>
</dbReference>
<sequence>MGDTLRLGPLALSWGVLFLFAGWWLGTWVHERSARRQGLVPGPHAWRLGLVALLVARLGFVLQYPAEYAAAPWSVIDIRDGGWAPWCGLAAALAYVAVLAWRRSPWRRTVATGLAAGAGLWLVGLAAQHWSGPDPAPLPHWQGVALDASTVALPELRGQPVVINLWATWCPPCRREMPVLRQARAQHPQVRFLWVDQGEAPDVVQRFAAQQGLPPADVLLDPSSRLGALLERRALPTTLFFNAEGGLVAVRTGELSSASLAHHLAQILQKP</sequence>
<dbReference type="AlphaFoldDB" id="A0A1I7EZK8"/>
<dbReference type="InterPro" id="IPR017937">
    <property type="entry name" value="Thioredoxin_CS"/>
</dbReference>
<feature type="domain" description="Thioredoxin" evidence="3">
    <location>
        <begin position="132"/>
        <end position="269"/>
    </location>
</feature>
<dbReference type="RefSeq" id="WP_054255552.1">
    <property type="nucleotide sequence ID" value="NZ_CYIG01000007.1"/>
</dbReference>
<dbReference type="GO" id="GO:0015036">
    <property type="term" value="F:disulfide oxidoreductase activity"/>
    <property type="evidence" value="ECO:0007669"/>
    <property type="project" value="UniProtKB-ARBA"/>
</dbReference>
<keyword evidence="2" id="KW-0812">Transmembrane</keyword>
<protein>
    <submittedName>
        <fullName evidence="4">Thiol-disulfide isomerase or thioredoxin</fullName>
    </submittedName>
</protein>
<evidence type="ECO:0000256" key="2">
    <source>
        <dbReference type="SAM" id="Phobius"/>
    </source>
</evidence>
<dbReference type="EMBL" id="FPBX01000001">
    <property type="protein sequence ID" value="SFU29382.1"/>
    <property type="molecule type" value="Genomic_DNA"/>
</dbReference>
<proteinExistence type="predicted"/>
<feature type="transmembrane region" description="Helical" evidence="2">
    <location>
        <begin position="113"/>
        <end position="130"/>
    </location>
</feature>
<dbReference type="GO" id="GO:0016853">
    <property type="term" value="F:isomerase activity"/>
    <property type="evidence" value="ECO:0007669"/>
    <property type="project" value="UniProtKB-KW"/>
</dbReference>
<dbReference type="STRING" id="343013.SAMN04489707_100166"/>
<keyword evidence="1" id="KW-0676">Redox-active center</keyword>
<keyword evidence="5" id="KW-1185">Reference proteome</keyword>
<dbReference type="GO" id="GO:0042158">
    <property type="term" value="P:lipoprotein biosynthetic process"/>
    <property type="evidence" value="ECO:0007669"/>
    <property type="project" value="InterPro"/>
</dbReference>
<keyword evidence="4" id="KW-0413">Isomerase</keyword>
<keyword evidence="2" id="KW-1133">Transmembrane helix</keyword>
<evidence type="ECO:0000256" key="1">
    <source>
        <dbReference type="ARBA" id="ARBA00023284"/>
    </source>
</evidence>
<name>A0A1I7EZK8_9BURK</name>
<dbReference type="OrthoDB" id="9811352at2"/>
<dbReference type="GO" id="GO:0016209">
    <property type="term" value="F:antioxidant activity"/>
    <property type="evidence" value="ECO:0007669"/>
    <property type="project" value="InterPro"/>
</dbReference>
<dbReference type="GO" id="GO:0005886">
    <property type="term" value="C:plasma membrane"/>
    <property type="evidence" value="ECO:0007669"/>
    <property type="project" value="InterPro"/>
</dbReference>
<dbReference type="InterPro" id="IPR000866">
    <property type="entry name" value="AhpC/TSA"/>
</dbReference>
<evidence type="ECO:0000313" key="4">
    <source>
        <dbReference type="EMBL" id="SFU29382.1"/>
    </source>
</evidence>
<dbReference type="PROSITE" id="PS00194">
    <property type="entry name" value="THIOREDOXIN_1"/>
    <property type="match status" value="1"/>
</dbReference>
<dbReference type="InterPro" id="IPR050553">
    <property type="entry name" value="Thioredoxin_ResA/DsbE_sf"/>
</dbReference>
<dbReference type="PROSITE" id="PS51352">
    <property type="entry name" value="THIOREDOXIN_2"/>
    <property type="match status" value="1"/>
</dbReference>
<feature type="transmembrane region" description="Helical" evidence="2">
    <location>
        <begin position="45"/>
        <end position="63"/>
    </location>
</feature>
<reference evidence="4 5" key="1">
    <citation type="submission" date="2016-10" db="EMBL/GenBank/DDBJ databases">
        <authorList>
            <person name="de Groot N.N."/>
        </authorList>
    </citation>
    <scope>NUCLEOTIDE SEQUENCE [LARGE SCALE GENOMIC DNA]</scope>
    <source>
        <strain evidence="4 5">R-24608</strain>
    </source>
</reference>
<dbReference type="InterPro" id="IPR013766">
    <property type="entry name" value="Thioredoxin_domain"/>
</dbReference>
<dbReference type="PANTHER" id="PTHR42852:SF13">
    <property type="entry name" value="PROTEIN DIPZ"/>
    <property type="match status" value="1"/>
</dbReference>
<feature type="transmembrane region" description="Helical" evidence="2">
    <location>
        <begin position="6"/>
        <end position="25"/>
    </location>
</feature>
<organism evidence="4 5">
    <name type="scientific">Paenacidovorax caeni</name>
    <dbReference type="NCBI Taxonomy" id="343013"/>
    <lineage>
        <taxon>Bacteria</taxon>
        <taxon>Pseudomonadati</taxon>
        <taxon>Pseudomonadota</taxon>
        <taxon>Betaproteobacteria</taxon>
        <taxon>Burkholderiales</taxon>
        <taxon>Comamonadaceae</taxon>
        <taxon>Paenacidovorax</taxon>
    </lineage>
</organism>